<dbReference type="GO" id="GO:0010181">
    <property type="term" value="F:FMN binding"/>
    <property type="evidence" value="ECO:0007669"/>
    <property type="project" value="InterPro"/>
</dbReference>
<reference evidence="4" key="1">
    <citation type="submission" date="2016-06" db="EMBL/GenBank/DDBJ databases">
        <authorList>
            <person name="Varghese N."/>
            <person name="Submissions Spin"/>
        </authorList>
    </citation>
    <scope>NUCLEOTIDE SEQUENCE [LARGE SCALE GENOMIC DNA]</scope>
    <source>
        <strain evidence="4">DSM 44100</strain>
    </source>
</reference>
<dbReference type="EMBL" id="FMCU01000037">
    <property type="protein sequence ID" value="SCF49715.1"/>
    <property type="molecule type" value="Genomic_DNA"/>
</dbReference>
<gene>
    <name evidence="3" type="ORF">GA0070216_13718</name>
</gene>
<keyword evidence="1" id="KW-0560">Oxidoreductase</keyword>
<proteinExistence type="predicted"/>
<dbReference type="InterPro" id="IPR050268">
    <property type="entry name" value="NADH-dep_flavin_reductase"/>
</dbReference>
<dbReference type="InterPro" id="IPR002563">
    <property type="entry name" value="Flavin_Rdtase-like_dom"/>
</dbReference>
<dbReference type="STRING" id="121616.GA0070216_13718"/>
<feature type="domain" description="Flavin reductase like" evidence="2">
    <location>
        <begin position="14"/>
        <end position="161"/>
    </location>
</feature>
<dbReference type="PANTHER" id="PTHR30466">
    <property type="entry name" value="FLAVIN REDUCTASE"/>
    <property type="match status" value="1"/>
</dbReference>
<evidence type="ECO:0000259" key="2">
    <source>
        <dbReference type="SMART" id="SM00903"/>
    </source>
</evidence>
<dbReference type="RefSeq" id="WP_091254649.1">
    <property type="nucleotide sequence ID" value="NZ_FMCU01000037.1"/>
</dbReference>
<organism evidence="3 4">
    <name type="scientific">Micromonospora matsumotoense</name>
    <dbReference type="NCBI Taxonomy" id="121616"/>
    <lineage>
        <taxon>Bacteria</taxon>
        <taxon>Bacillati</taxon>
        <taxon>Actinomycetota</taxon>
        <taxon>Actinomycetes</taxon>
        <taxon>Micromonosporales</taxon>
        <taxon>Micromonosporaceae</taxon>
        <taxon>Micromonospora</taxon>
    </lineage>
</organism>
<dbReference type="Proteomes" id="UP000198797">
    <property type="component" value="Unassembled WGS sequence"/>
</dbReference>
<dbReference type="GO" id="GO:0042602">
    <property type="term" value="F:riboflavin reductase (NADPH) activity"/>
    <property type="evidence" value="ECO:0007669"/>
    <property type="project" value="TreeGrafter"/>
</dbReference>
<dbReference type="SUPFAM" id="SSF50475">
    <property type="entry name" value="FMN-binding split barrel"/>
    <property type="match status" value="1"/>
</dbReference>
<evidence type="ECO:0000256" key="1">
    <source>
        <dbReference type="ARBA" id="ARBA00023002"/>
    </source>
</evidence>
<protein>
    <submittedName>
        <fullName evidence="3">NADH-FMN oxidoreductase RutF, flavin reductase (DIM6/NTAB) family</fullName>
    </submittedName>
</protein>
<evidence type="ECO:0000313" key="3">
    <source>
        <dbReference type="EMBL" id="SCF49715.1"/>
    </source>
</evidence>
<dbReference type="OrthoDB" id="9792858at2"/>
<dbReference type="SMART" id="SM00903">
    <property type="entry name" value="Flavin_Reduct"/>
    <property type="match status" value="1"/>
</dbReference>
<sequence length="183" mass="19153">MSAEDRTVGYRRAVRRIVSGVSVLTVRHGDTLHGTTVSSLSAVSRQPLLVAVCLGRWSTFTGLASAAGRFTVNVLAEHQAGVAAWFADPGRPSGAAQFDHLTWQPDPVTDAPRLDGALASFSCDLHRRIPAGDHDLLLGEVTGGSAGEGNPLLHFSGQMHEGVLHPVTRGSGRATASALAVRS</sequence>
<dbReference type="Gene3D" id="2.30.110.10">
    <property type="entry name" value="Electron Transport, Fmn-binding Protein, Chain A"/>
    <property type="match status" value="1"/>
</dbReference>
<keyword evidence="4" id="KW-1185">Reference proteome</keyword>
<accession>A0A1C5AWV7</accession>
<dbReference type="AlphaFoldDB" id="A0A1C5AWV7"/>
<dbReference type="InterPro" id="IPR012349">
    <property type="entry name" value="Split_barrel_FMN-bd"/>
</dbReference>
<name>A0A1C5AWV7_9ACTN</name>
<evidence type="ECO:0000313" key="4">
    <source>
        <dbReference type="Proteomes" id="UP000198797"/>
    </source>
</evidence>
<dbReference type="Pfam" id="PF01613">
    <property type="entry name" value="Flavin_Reduct"/>
    <property type="match status" value="1"/>
</dbReference>
<dbReference type="PANTHER" id="PTHR30466:SF1">
    <property type="entry name" value="FMN REDUCTASE (NADH) RUTF"/>
    <property type="match status" value="1"/>
</dbReference>